<evidence type="ECO:0000313" key="10">
    <source>
        <dbReference type="EMBL" id="KAK0712209.1"/>
    </source>
</evidence>
<keyword evidence="3 8" id="KW-0349">Heme</keyword>
<dbReference type="GO" id="GO:0016705">
    <property type="term" value="F:oxidoreductase activity, acting on paired donors, with incorporation or reduction of molecular oxygen"/>
    <property type="evidence" value="ECO:0007669"/>
    <property type="project" value="InterPro"/>
</dbReference>
<name>A0AA40AAG8_9PEZI</name>
<dbReference type="InterPro" id="IPR017972">
    <property type="entry name" value="Cyt_P450_CS"/>
</dbReference>
<dbReference type="GO" id="GO:0005506">
    <property type="term" value="F:iron ion binding"/>
    <property type="evidence" value="ECO:0007669"/>
    <property type="project" value="InterPro"/>
</dbReference>
<dbReference type="GO" id="GO:0020037">
    <property type="term" value="F:heme binding"/>
    <property type="evidence" value="ECO:0007669"/>
    <property type="project" value="InterPro"/>
</dbReference>
<dbReference type="GO" id="GO:0004497">
    <property type="term" value="F:monooxygenase activity"/>
    <property type="evidence" value="ECO:0007669"/>
    <property type="project" value="UniProtKB-KW"/>
</dbReference>
<dbReference type="PANTHER" id="PTHR46206:SF1">
    <property type="entry name" value="P450, PUTATIVE (EUROFUNG)-RELATED"/>
    <property type="match status" value="1"/>
</dbReference>
<evidence type="ECO:0000256" key="4">
    <source>
        <dbReference type="ARBA" id="ARBA00022723"/>
    </source>
</evidence>
<keyword evidence="9" id="KW-0812">Transmembrane</keyword>
<evidence type="ECO:0000256" key="7">
    <source>
        <dbReference type="ARBA" id="ARBA00023033"/>
    </source>
</evidence>
<feature type="transmembrane region" description="Helical" evidence="9">
    <location>
        <begin position="59"/>
        <end position="87"/>
    </location>
</feature>
<evidence type="ECO:0000256" key="6">
    <source>
        <dbReference type="ARBA" id="ARBA00023004"/>
    </source>
</evidence>
<protein>
    <submittedName>
        <fullName evidence="10">Cytochrome P450</fullName>
    </submittedName>
</protein>
<dbReference type="Pfam" id="PF00067">
    <property type="entry name" value="p450"/>
    <property type="match status" value="1"/>
</dbReference>
<dbReference type="CDD" id="cd11041">
    <property type="entry name" value="CYP503A1-like"/>
    <property type="match status" value="1"/>
</dbReference>
<keyword evidence="7 8" id="KW-0503">Monooxygenase</keyword>
<evidence type="ECO:0000256" key="9">
    <source>
        <dbReference type="SAM" id="Phobius"/>
    </source>
</evidence>
<keyword evidence="9" id="KW-0472">Membrane</keyword>
<comment type="similarity">
    <text evidence="2 8">Belongs to the cytochrome P450 family.</text>
</comment>
<dbReference type="PROSITE" id="PS00086">
    <property type="entry name" value="CYTOCHROME_P450"/>
    <property type="match status" value="1"/>
</dbReference>
<evidence type="ECO:0000256" key="8">
    <source>
        <dbReference type="RuleBase" id="RU000461"/>
    </source>
</evidence>
<evidence type="ECO:0000256" key="3">
    <source>
        <dbReference type="ARBA" id="ARBA00022617"/>
    </source>
</evidence>
<evidence type="ECO:0000256" key="5">
    <source>
        <dbReference type="ARBA" id="ARBA00023002"/>
    </source>
</evidence>
<keyword evidence="6 8" id="KW-0408">Iron</keyword>
<comment type="cofactor">
    <cofactor evidence="1">
        <name>heme</name>
        <dbReference type="ChEBI" id="CHEBI:30413"/>
    </cofactor>
</comment>
<evidence type="ECO:0000313" key="11">
    <source>
        <dbReference type="Proteomes" id="UP001172159"/>
    </source>
</evidence>
<dbReference type="SUPFAM" id="SSF48264">
    <property type="entry name" value="Cytochrome P450"/>
    <property type="match status" value="1"/>
</dbReference>
<dbReference type="AlphaFoldDB" id="A0AA40AAG8"/>
<evidence type="ECO:0000256" key="1">
    <source>
        <dbReference type="ARBA" id="ARBA00001971"/>
    </source>
</evidence>
<comment type="caution">
    <text evidence="10">The sequence shown here is derived from an EMBL/GenBank/DDBJ whole genome shotgun (WGS) entry which is preliminary data.</text>
</comment>
<dbReference type="PANTHER" id="PTHR46206">
    <property type="entry name" value="CYTOCHROME P450"/>
    <property type="match status" value="1"/>
</dbReference>
<reference evidence="10" key="1">
    <citation type="submission" date="2023-06" db="EMBL/GenBank/DDBJ databases">
        <title>Genome-scale phylogeny and comparative genomics of the fungal order Sordariales.</title>
        <authorList>
            <consortium name="Lawrence Berkeley National Laboratory"/>
            <person name="Hensen N."/>
            <person name="Bonometti L."/>
            <person name="Westerberg I."/>
            <person name="Brannstrom I.O."/>
            <person name="Guillou S."/>
            <person name="Cros-Aarteil S."/>
            <person name="Calhoun S."/>
            <person name="Haridas S."/>
            <person name="Kuo A."/>
            <person name="Mondo S."/>
            <person name="Pangilinan J."/>
            <person name="Riley R."/>
            <person name="Labutti K."/>
            <person name="Andreopoulos B."/>
            <person name="Lipzen A."/>
            <person name="Chen C."/>
            <person name="Yanf M."/>
            <person name="Daum C."/>
            <person name="Ng V."/>
            <person name="Clum A."/>
            <person name="Steindorff A."/>
            <person name="Ohm R."/>
            <person name="Martin F."/>
            <person name="Silar P."/>
            <person name="Natvig D."/>
            <person name="Lalanne C."/>
            <person name="Gautier V."/>
            <person name="Ament-Velasquez S.L."/>
            <person name="Kruys A."/>
            <person name="Hutchinson M.I."/>
            <person name="Powell A.J."/>
            <person name="Barry K."/>
            <person name="Miller A.N."/>
            <person name="Grigoriev I.V."/>
            <person name="Debuchy R."/>
            <person name="Gladieux P."/>
            <person name="Thoren M.H."/>
            <person name="Johannesson H."/>
        </authorList>
    </citation>
    <scope>NUCLEOTIDE SEQUENCE</scope>
    <source>
        <strain evidence="10">CBS 540.89</strain>
    </source>
</reference>
<feature type="transmembrane region" description="Helical" evidence="9">
    <location>
        <begin position="367"/>
        <end position="387"/>
    </location>
</feature>
<keyword evidence="9" id="KW-1133">Transmembrane helix</keyword>
<keyword evidence="4 8" id="KW-0479">Metal-binding</keyword>
<dbReference type="Proteomes" id="UP001172159">
    <property type="component" value="Unassembled WGS sequence"/>
</dbReference>
<gene>
    <name evidence="10" type="ORF">B0T21DRAFT_376166</name>
</gene>
<dbReference type="EMBL" id="JAUKTV010000016">
    <property type="protein sequence ID" value="KAK0712209.1"/>
    <property type="molecule type" value="Genomic_DNA"/>
</dbReference>
<organism evidence="10 11">
    <name type="scientific">Apiosordaria backusii</name>
    <dbReference type="NCBI Taxonomy" id="314023"/>
    <lineage>
        <taxon>Eukaryota</taxon>
        <taxon>Fungi</taxon>
        <taxon>Dikarya</taxon>
        <taxon>Ascomycota</taxon>
        <taxon>Pezizomycotina</taxon>
        <taxon>Sordariomycetes</taxon>
        <taxon>Sordariomycetidae</taxon>
        <taxon>Sordariales</taxon>
        <taxon>Lasiosphaeriaceae</taxon>
        <taxon>Apiosordaria</taxon>
    </lineage>
</organism>
<dbReference type="InterPro" id="IPR001128">
    <property type="entry name" value="Cyt_P450"/>
</dbReference>
<keyword evidence="5 8" id="KW-0560">Oxidoreductase</keyword>
<keyword evidence="11" id="KW-1185">Reference proteome</keyword>
<accession>A0AA40AAG8</accession>
<dbReference type="InterPro" id="IPR036396">
    <property type="entry name" value="Cyt_P450_sf"/>
</dbReference>
<dbReference type="Gene3D" id="1.10.630.10">
    <property type="entry name" value="Cytochrome P450"/>
    <property type="match status" value="1"/>
</dbReference>
<sequence length="594" mass="67365">MPVWLDPFAHVCNQHKRTGELAFSSAGMNRRQNRGVVPQRTISYSFLMMQKVTNSEGTIFIMSIDSLLFSCGALVAASLFFLIRALLPSQQDVKQAKLWKELDMVGIPSSWVFPWARGLVGSLTSMMQNVHEGYEKICKAKNRPFAVPTMWTGNAVVVLPPSLLHLVNAPENELTGFWALIENIQLPYFIPHRDVIENVIHFEVSRKDLTKRNVERQAAPTADEVDVCFRELWGTDTKQWKTINGWEMCGSIIARVALRTLVGYPMCRNETLLEQTRKFADALFGAAAVINCTPPFVRPVLGPFLALPAKRYGARCRKILEPLVRERIRMWEEHNETGNGELPSDFLQWLIPRCAGHGPEHMDPTKIAMRILALNTMFIFAMSYVFAHTVIDLCASPDKDEFLRGIEEECRRVVTEHHPEGLASKEAVDKLYRVDSAIRESMRLSDVGIVTLPRDVVGNKPLDLGNGIIIPPGTRLVYPTQPMHVDPDYYHEDPLRFDAFRFSRPFEEGQQSDNEEKSRELMITLTPGFLAFGYGKRACPGRWFVAQTLKQALGYLVMNYDIELVGKPPKRKALLNMMIPPTGAKLRVRRKPES</sequence>
<proteinExistence type="inferred from homology"/>
<evidence type="ECO:0000256" key="2">
    <source>
        <dbReference type="ARBA" id="ARBA00010617"/>
    </source>
</evidence>